<reference evidence="1" key="1">
    <citation type="journal article" date="2015" name="Nature">
        <title>Complex archaea that bridge the gap between prokaryotes and eukaryotes.</title>
        <authorList>
            <person name="Spang A."/>
            <person name="Saw J.H."/>
            <person name="Jorgensen S.L."/>
            <person name="Zaremba-Niedzwiedzka K."/>
            <person name="Martijn J."/>
            <person name="Lind A.E."/>
            <person name="van Eijk R."/>
            <person name="Schleper C."/>
            <person name="Guy L."/>
            <person name="Ettema T.J."/>
        </authorList>
    </citation>
    <scope>NUCLEOTIDE SEQUENCE</scope>
</reference>
<proteinExistence type="predicted"/>
<evidence type="ECO:0000313" key="1">
    <source>
        <dbReference type="EMBL" id="KKK79741.1"/>
    </source>
</evidence>
<organism evidence="1">
    <name type="scientific">marine sediment metagenome</name>
    <dbReference type="NCBI Taxonomy" id="412755"/>
    <lineage>
        <taxon>unclassified sequences</taxon>
        <taxon>metagenomes</taxon>
        <taxon>ecological metagenomes</taxon>
    </lineage>
</organism>
<accession>A0A0F9B580</accession>
<dbReference type="EMBL" id="LAZR01053890">
    <property type="protein sequence ID" value="KKK79741.1"/>
    <property type="molecule type" value="Genomic_DNA"/>
</dbReference>
<dbReference type="AlphaFoldDB" id="A0A0F9B580"/>
<protein>
    <submittedName>
        <fullName evidence="1">Uncharacterized protein</fullName>
    </submittedName>
</protein>
<comment type="caution">
    <text evidence="1">The sequence shown here is derived from an EMBL/GenBank/DDBJ whole genome shotgun (WGS) entry which is preliminary data.</text>
</comment>
<sequence>MKDSLMFDLNRIVVGSYPSLMFINQIFQRGLTETASFDCSSTMNINEVLVNLDLDKAKIIRHRPTTMYPNSYQDYFIDMGDTILSITHSGNFTFAVSGASKNRDTLDKLMNKILAMLPPLKAKADNIIPISYWASCGGNAVRRIRYGTVPVWNDSVALN</sequence>
<gene>
    <name evidence="1" type="ORF">LCGC14_2830480</name>
</gene>
<feature type="non-terminal residue" evidence="1">
    <location>
        <position position="159"/>
    </location>
</feature>
<name>A0A0F9B580_9ZZZZ</name>